<feature type="domain" description="Rho RNA-BD" evidence="13">
    <location>
        <begin position="100"/>
        <end position="172"/>
    </location>
</feature>
<dbReference type="STRING" id="515635.Dtur_1083"/>
<keyword evidence="12" id="KW-0175">Coiled coil</keyword>
<dbReference type="InterPro" id="IPR011112">
    <property type="entry name" value="Rho-like_N"/>
</dbReference>
<feature type="binding site" evidence="9">
    <location>
        <begin position="215"/>
        <end position="220"/>
    </location>
    <ligand>
        <name>ATP</name>
        <dbReference type="ChEBI" id="CHEBI:30616"/>
    </ligand>
</feature>
<evidence type="ECO:0000256" key="10">
    <source>
        <dbReference type="NCBIfam" id="TIGR00767"/>
    </source>
</evidence>
<comment type="caution">
    <text evidence="9">Lacks conserved residue(s) required for the propagation of feature annotation.</text>
</comment>
<dbReference type="GO" id="GO:0003723">
    <property type="term" value="F:RNA binding"/>
    <property type="evidence" value="ECO:0007669"/>
    <property type="project" value="UniProtKB-UniRule"/>
</dbReference>
<dbReference type="NCBIfam" id="NF006886">
    <property type="entry name" value="PRK09376.1"/>
    <property type="match status" value="1"/>
</dbReference>
<dbReference type="InParanoid" id="B8E285"/>
<dbReference type="Gene3D" id="3.40.50.300">
    <property type="entry name" value="P-loop containing nucleotide triphosphate hydrolases"/>
    <property type="match status" value="1"/>
</dbReference>
<evidence type="ECO:0000256" key="3">
    <source>
        <dbReference type="ARBA" id="ARBA00022801"/>
    </source>
</evidence>
<keyword evidence="1 9" id="KW-0806">Transcription termination</keyword>
<keyword evidence="7 9" id="KW-0805">Transcription regulation</keyword>
<evidence type="ECO:0000256" key="8">
    <source>
        <dbReference type="ARBA" id="ARBA00023163"/>
    </source>
</evidence>
<dbReference type="InterPro" id="IPR012340">
    <property type="entry name" value="NA-bd_OB-fold"/>
</dbReference>
<dbReference type="GO" id="GO:0005829">
    <property type="term" value="C:cytosol"/>
    <property type="evidence" value="ECO:0007669"/>
    <property type="project" value="UniProtKB-ARBA"/>
</dbReference>
<dbReference type="EnsemblBacteria" id="ACK42362">
    <property type="protein sequence ID" value="ACK42362"/>
    <property type="gene ID" value="Dtur_1083"/>
</dbReference>
<comment type="similarity">
    <text evidence="9 11">Belongs to the Rho family.</text>
</comment>
<organism evidence="14 15">
    <name type="scientific">Dictyoglomus turgidum (strain DSM 6724 / Z-1310)</name>
    <dbReference type="NCBI Taxonomy" id="515635"/>
    <lineage>
        <taxon>Bacteria</taxon>
        <taxon>Pseudomonadati</taxon>
        <taxon>Dictyoglomota</taxon>
        <taxon>Dictyoglomia</taxon>
        <taxon>Dictyoglomales</taxon>
        <taxon>Dictyoglomaceae</taxon>
        <taxon>Dictyoglomus</taxon>
    </lineage>
</organism>
<sequence length="474" mass="54092">MSYEDLVLKTRAELVEIARELKIPGYYRMTKEEMIEAISRKLEEGEVDLESPKSEVSSLLTIEKGAGIKGLEIEEKKEEKEEKEEKQEQKDKVIIDGFECIYREGYLEITEDGYGFIRKNFKPSDEDVYISASQIKKFGLRYGDLIGGMVRPPKENERWYAILRIDTVNGRDLMHSRQRPKFDDLIPFHPTERLKLETTPDEVDTRLIDLLAPIGKGQRGLIVSPPKAGKTTLLKKIANGISANHKEVKLFILLIDERPEEVTDFRRSVQGEVIGSTFDEPPERHIQVAKLVLERAKRLVEYGEHVVILLDSITRLARAYNWAVPSSGRTLSGGVELAALHHAKEFFGAARNIEGGGSLTILATALIETGSRMDDVIFEEFKGTGNMELVLDRKLADRRIFPAISISRSGTRKEELLYPEDQLKKIWFLRRTLIGQEEGEAIEGLKRMLRETRNNEEFLRVIDGIIKKGNTIRR</sequence>
<dbReference type="Pfam" id="PF07497">
    <property type="entry name" value="Rho_RNA_bind"/>
    <property type="match status" value="1"/>
</dbReference>
<dbReference type="SMART" id="SM00357">
    <property type="entry name" value="CSP"/>
    <property type="match status" value="1"/>
</dbReference>
<dbReference type="CDD" id="cd04459">
    <property type="entry name" value="Rho_CSD"/>
    <property type="match status" value="1"/>
</dbReference>
<dbReference type="PANTHER" id="PTHR46425">
    <property type="entry name" value="TRANSCRIPTION TERMINATION FACTOR RHO"/>
    <property type="match status" value="1"/>
</dbReference>
<dbReference type="PANTHER" id="PTHR46425:SF1">
    <property type="entry name" value="TRANSCRIPTION TERMINATION FACTOR RHO"/>
    <property type="match status" value="1"/>
</dbReference>
<dbReference type="AlphaFoldDB" id="B8E285"/>
<dbReference type="RefSeq" id="WP_012583445.1">
    <property type="nucleotide sequence ID" value="NC_011661.1"/>
</dbReference>
<comment type="function">
    <text evidence="9">Facilitates transcription termination by a mechanism that involves Rho binding to the nascent RNA, activation of Rho's RNA-dependent ATPase activity, and release of the mRNA from the DNA template.</text>
</comment>
<evidence type="ECO:0000256" key="1">
    <source>
        <dbReference type="ARBA" id="ARBA00022472"/>
    </source>
</evidence>
<dbReference type="Pfam" id="PF07498">
    <property type="entry name" value="Rho_N"/>
    <property type="match status" value="1"/>
</dbReference>
<evidence type="ECO:0000256" key="12">
    <source>
        <dbReference type="SAM" id="Coils"/>
    </source>
</evidence>
<evidence type="ECO:0000256" key="2">
    <source>
        <dbReference type="ARBA" id="ARBA00022741"/>
    </source>
</evidence>
<dbReference type="InterPro" id="IPR011113">
    <property type="entry name" value="Rho_RNA-bd"/>
</dbReference>
<dbReference type="Gene3D" id="2.40.50.140">
    <property type="entry name" value="Nucleic acid-binding proteins"/>
    <property type="match status" value="1"/>
</dbReference>
<accession>B8E285</accession>
<protein>
    <recommendedName>
        <fullName evidence="9 10">Transcription termination factor Rho</fullName>
        <ecNumber evidence="9 10">3.6.4.-</ecNumber>
    </recommendedName>
    <alternativeName>
        <fullName evidence="9">ATP-dependent helicase Rho</fullName>
    </alternativeName>
</protein>
<evidence type="ECO:0000256" key="9">
    <source>
        <dbReference type="HAMAP-Rule" id="MF_01884"/>
    </source>
</evidence>
<dbReference type="SUPFAM" id="SSF68912">
    <property type="entry name" value="Rho N-terminal domain-like"/>
    <property type="match status" value="1"/>
</dbReference>
<dbReference type="PROSITE" id="PS51856">
    <property type="entry name" value="RHO_RNA_BD"/>
    <property type="match status" value="1"/>
</dbReference>
<dbReference type="Pfam" id="PF00006">
    <property type="entry name" value="ATP-synt_ab"/>
    <property type="match status" value="1"/>
</dbReference>
<dbReference type="InterPro" id="IPR041703">
    <property type="entry name" value="Rho_factor_ATP-bd"/>
</dbReference>
<evidence type="ECO:0000313" key="15">
    <source>
        <dbReference type="Proteomes" id="UP000007719"/>
    </source>
</evidence>
<name>B8E285_DICTD</name>
<feature type="coiled-coil region" evidence="12">
    <location>
        <begin position="68"/>
        <end position="96"/>
    </location>
</feature>
<dbReference type="GO" id="GO:0004386">
    <property type="term" value="F:helicase activity"/>
    <property type="evidence" value="ECO:0007669"/>
    <property type="project" value="UniProtKB-UniRule"/>
</dbReference>
<dbReference type="CDD" id="cd01128">
    <property type="entry name" value="rho_factor_C"/>
    <property type="match status" value="1"/>
</dbReference>
<dbReference type="EMBL" id="CP001251">
    <property type="protein sequence ID" value="ACK42362.1"/>
    <property type="molecule type" value="Genomic_DNA"/>
</dbReference>
<dbReference type="NCBIfam" id="TIGR00767">
    <property type="entry name" value="rho"/>
    <property type="match status" value="1"/>
</dbReference>
<dbReference type="GO" id="GO:0006353">
    <property type="term" value="P:DNA-templated transcription termination"/>
    <property type="evidence" value="ECO:0000318"/>
    <property type="project" value="GO_Central"/>
</dbReference>
<dbReference type="InterPro" id="IPR003593">
    <property type="entry name" value="AAA+_ATPase"/>
</dbReference>
<dbReference type="HOGENOM" id="CLU_016377_4_0_0"/>
<feature type="binding site" evidence="9">
    <location>
        <position position="258"/>
    </location>
    <ligand>
        <name>ATP</name>
        <dbReference type="ChEBI" id="CHEBI:30616"/>
    </ligand>
</feature>
<dbReference type="SMART" id="SM00382">
    <property type="entry name" value="AAA"/>
    <property type="match status" value="1"/>
</dbReference>
<dbReference type="InterPro" id="IPR027417">
    <property type="entry name" value="P-loop_NTPase"/>
</dbReference>
<dbReference type="HAMAP" id="MF_01884">
    <property type="entry name" value="Rho"/>
    <property type="match status" value="1"/>
</dbReference>
<dbReference type="eggNOG" id="COG1158">
    <property type="taxonomic scope" value="Bacteria"/>
</dbReference>
<dbReference type="PATRIC" id="fig|515635.4.peg.1119"/>
<dbReference type="SMART" id="SM00959">
    <property type="entry name" value="Rho_N"/>
    <property type="match status" value="1"/>
</dbReference>
<dbReference type="InterPro" id="IPR000194">
    <property type="entry name" value="ATPase_F1/V1/A1_a/bsu_nucl-bd"/>
</dbReference>
<dbReference type="GO" id="GO:0016787">
    <property type="term" value="F:hydrolase activity"/>
    <property type="evidence" value="ECO:0007669"/>
    <property type="project" value="UniProtKB-KW"/>
</dbReference>
<dbReference type="GO" id="GO:0005524">
    <property type="term" value="F:ATP binding"/>
    <property type="evidence" value="ECO:0007669"/>
    <property type="project" value="UniProtKB-UniRule"/>
</dbReference>
<dbReference type="Gene3D" id="1.10.720.10">
    <property type="match status" value="1"/>
</dbReference>
<comment type="subunit">
    <text evidence="9">Homohexamer. The homohexamer assembles into an open ring structure.</text>
</comment>
<dbReference type="GO" id="GO:0008186">
    <property type="term" value="F:ATP-dependent activity, acting on RNA"/>
    <property type="evidence" value="ECO:0007669"/>
    <property type="project" value="UniProtKB-UniRule"/>
</dbReference>
<dbReference type="InterPro" id="IPR036269">
    <property type="entry name" value="Rho_N_sf"/>
</dbReference>
<keyword evidence="5 9" id="KW-0067">ATP-binding</keyword>
<evidence type="ECO:0000256" key="5">
    <source>
        <dbReference type="ARBA" id="ARBA00022840"/>
    </source>
</evidence>
<keyword evidence="8 9" id="KW-0804">Transcription</keyword>
<keyword evidence="3 9" id="KW-0378">Hydrolase</keyword>
<feature type="binding site" evidence="9">
    <location>
        <begin position="227"/>
        <end position="232"/>
    </location>
    <ligand>
        <name>ATP</name>
        <dbReference type="ChEBI" id="CHEBI:30616"/>
    </ligand>
</feature>
<dbReference type="SUPFAM" id="SSF52540">
    <property type="entry name" value="P-loop containing nucleoside triphosphate hydrolases"/>
    <property type="match status" value="1"/>
</dbReference>
<dbReference type="Proteomes" id="UP000007719">
    <property type="component" value="Chromosome"/>
</dbReference>
<evidence type="ECO:0000256" key="7">
    <source>
        <dbReference type="ARBA" id="ARBA00023015"/>
    </source>
</evidence>
<evidence type="ECO:0000256" key="11">
    <source>
        <dbReference type="PROSITE-ProRule" id="PRU01203"/>
    </source>
</evidence>
<keyword evidence="15" id="KW-1185">Reference proteome</keyword>
<dbReference type="OrthoDB" id="9805197at2"/>
<dbReference type="InterPro" id="IPR004665">
    <property type="entry name" value="Term_rho"/>
</dbReference>
<dbReference type="SUPFAM" id="SSF50249">
    <property type="entry name" value="Nucleic acid-binding proteins"/>
    <property type="match status" value="1"/>
</dbReference>
<reference evidence="15" key="1">
    <citation type="journal article" date="2016" name="Front. Microbiol.">
        <title>The complete genome sequence of hyperthermophile Dictyoglomus turgidum DSM 6724 reveals a specialized carbohydrate fermentor.</title>
        <authorList>
            <person name="Brumm P.J."/>
            <person name="Gowda K."/>
            <person name="Robb F.T."/>
            <person name="Mead D.A."/>
        </authorList>
    </citation>
    <scope>NUCLEOTIDE SEQUENCE [LARGE SCALE GENOMIC DNA]</scope>
    <source>
        <strain evidence="15">DSM 6724 / Z-1310</strain>
    </source>
</reference>
<evidence type="ECO:0000259" key="13">
    <source>
        <dbReference type="PROSITE" id="PS51856"/>
    </source>
</evidence>
<gene>
    <name evidence="9" type="primary">rho</name>
    <name evidence="14" type="ordered locus">Dtur_1083</name>
</gene>
<evidence type="ECO:0000256" key="6">
    <source>
        <dbReference type="ARBA" id="ARBA00022884"/>
    </source>
</evidence>
<dbReference type="KEGG" id="dtu:Dtur_1083"/>
<proteinExistence type="inferred from homology"/>
<dbReference type="EC" id="3.6.4.-" evidence="9 10"/>
<dbReference type="FunCoup" id="B8E285">
    <property type="interactions" value="271"/>
</dbReference>
<keyword evidence="2 9" id="KW-0547">Nucleotide-binding</keyword>
<evidence type="ECO:0000256" key="4">
    <source>
        <dbReference type="ARBA" id="ARBA00022806"/>
    </source>
</evidence>
<evidence type="ECO:0000313" key="14">
    <source>
        <dbReference type="EMBL" id="ACK42362.1"/>
    </source>
</evidence>
<keyword evidence="6 9" id="KW-0694">RNA-binding</keyword>
<dbReference type="InterPro" id="IPR011129">
    <property type="entry name" value="CSD"/>
</dbReference>
<keyword evidence="4 9" id="KW-0347">Helicase</keyword>